<organism evidence="2 3">
    <name type="scientific">Austropuccinia psidii MF-1</name>
    <dbReference type="NCBI Taxonomy" id="1389203"/>
    <lineage>
        <taxon>Eukaryota</taxon>
        <taxon>Fungi</taxon>
        <taxon>Dikarya</taxon>
        <taxon>Basidiomycota</taxon>
        <taxon>Pucciniomycotina</taxon>
        <taxon>Pucciniomycetes</taxon>
        <taxon>Pucciniales</taxon>
        <taxon>Sphaerophragmiaceae</taxon>
        <taxon>Austropuccinia</taxon>
    </lineage>
</organism>
<name>A0A9Q3JI91_9BASI</name>
<gene>
    <name evidence="2" type="ORF">O181_103535</name>
</gene>
<evidence type="ECO:0000313" key="2">
    <source>
        <dbReference type="EMBL" id="MBW0563820.1"/>
    </source>
</evidence>
<comment type="caution">
    <text evidence="2">The sequence shown here is derived from an EMBL/GenBank/DDBJ whole genome shotgun (WGS) entry which is preliminary data.</text>
</comment>
<feature type="region of interest" description="Disordered" evidence="1">
    <location>
        <begin position="110"/>
        <end position="138"/>
    </location>
</feature>
<evidence type="ECO:0000313" key="3">
    <source>
        <dbReference type="Proteomes" id="UP000765509"/>
    </source>
</evidence>
<keyword evidence="3" id="KW-1185">Reference proteome</keyword>
<dbReference type="EMBL" id="AVOT02074808">
    <property type="protein sequence ID" value="MBW0563820.1"/>
    <property type="molecule type" value="Genomic_DNA"/>
</dbReference>
<proteinExistence type="predicted"/>
<dbReference type="AlphaFoldDB" id="A0A9Q3JI91"/>
<evidence type="ECO:0000256" key="1">
    <source>
        <dbReference type="SAM" id="MobiDB-lite"/>
    </source>
</evidence>
<protein>
    <submittedName>
        <fullName evidence="2">Uncharacterized protein</fullName>
    </submittedName>
</protein>
<accession>A0A9Q3JI91</accession>
<sequence>MRNHKLLTQLPGELEHTVKLIFNQNCTLDDIFNTVQDIRKRNKTGKFTPYKSNGFKEKQPFRVEVKDKPKERVAEVTKKKNSFHNCGSTDHYPNNCQKAKKKVYAFEKVPQEESPIEASESNSMGDAIREPSDDDQDPREEFLVEYKEENPLEIQDIQLEAGIPQDTAPTKTFSNIHKIHKHSCGVHCSKVARNYLDNHFPNWEEQFFPTKAKNFKGASGKLTSIGTIIKEKIIPHRKGNIRLKAVFVVLNDAHIQGFLLGRHYQRMYDIDIYNSKNRHITIGTNK</sequence>
<dbReference type="Proteomes" id="UP000765509">
    <property type="component" value="Unassembled WGS sequence"/>
</dbReference>
<reference evidence="2" key="1">
    <citation type="submission" date="2021-03" db="EMBL/GenBank/DDBJ databases">
        <title>Draft genome sequence of rust myrtle Austropuccinia psidii MF-1, a brazilian biotype.</title>
        <authorList>
            <person name="Quecine M.C."/>
            <person name="Pachon D.M.R."/>
            <person name="Bonatelli M.L."/>
            <person name="Correr F.H."/>
            <person name="Franceschini L.M."/>
            <person name="Leite T.F."/>
            <person name="Margarido G.R.A."/>
            <person name="Almeida C.A."/>
            <person name="Ferrarezi J.A."/>
            <person name="Labate C.A."/>
        </authorList>
    </citation>
    <scope>NUCLEOTIDE SEQUENCE</scope>
    <source>
        <strain evidence="2">MF-1</strain>
    </source>
</reference>